<dbReference type="STRING" id="576137.A0A1L7WKM3"/>
<dbReference type="EMBL" id="FJOG01000003">
    <property type="protein sequence ID" value="CZR53327.1"/>
    <property type="molecule type" value="Genomic_DNA"/>
</dbReference>
<keyword evidence="5" id="KW-1185">Reference proteome</keyword>
<comment type="similarity">
    <text evidence="1">Belongs to the multicopper oxidase family.</text>
</comment>
<evidence type="ECO:0000259" key="3">
    <source>
        <dbReference type="Pfam" id="PF07731"/>
    </source>
</evidence>
<dbReference type="PANTHER" id="PTHR11709">
    <property type="entry name" value="MULTI-COPPER OXIDASE"/>
    <property type="match status" value="1"/>
</dbReference>
<accession>A0A1L7WKM3</accession>
<evidence type="ECO:0000313" key="4">
    <source>
        <dbReference type="EMBL" id="CZR53327.1"/>
    </source>
</evidence>
<evidence type="ECO:0000256" key="1">
    <source>
        <dbReference type="ARBA" id="ARBA00010609"/>
    </source>
</evidence>
<dbReference type="InterPro" id="IPR002355">
    <property type="entry name" value="Cu_oxidase_Cu_BS"/>
</dbReference>
<proteinExistence type="inferred from homology"/>
<dbReference type="InterPro" id="IPR008972">
    <property type="entry name" value="Cupredoxin"/>
</dbReference>
<dbReference type="GO" id="GO:0005507">
    <property type="term" value="F:copper ion binding"/>
    <property type="evidence" value="ECO:0007669"/>
    <property type="project" value="InterPro"/>
</dbReference>
<reference evidence="4 5" key="1">
    <citation type="submission" date="2016-03" db="EMBL/GenBank/DDBJ databases">
        <authorList>
            <person name="Ploux O."/>
        </authorList>
    </citation>
    <scope>NUCLEOTIDE SEQUENCE [LARGE SCALE GENOMIC DNA]</scope>
    <source>
        <strain evidence="4 5">UAMH 11012</strain>
    </source>
</reference>
<dbReference type="SUPFAM" id="SSF49503">
    <property type="entry name" value="Cupredoxins"/>
    <property type="match status" value="1"/>
</dbReference>
<dbReference type="InterPro" id="IPR011706">
    <property type="entry name" value="Cu-oxidase_C"/>
</dbReference>
<evidence type="ECO:0000313" key="5">
    <source>
        <dbReference type="Proteomes" id="UP000184330"/>
    </source>
</evidence>
<dbReference type="Proteomes" id="UP000184330">
    <property type="component" value="Unassembled WGS sequence"/>
</dbReference>
<dbReference type="Pfam" id="PF07731">
    <property type="entry name" value="Cu-oxidase_2"/>
    <property type="match status" value="1"/>
</dbReference>
<dbReference type="GO" id="GO:0016491">
    <property type="term" value="F:oxidoreductase activity"/>
    <property type="evidence" value="ECO:0007669"/>
    <property type="project" value="InterPro"/>
</dbReference>
<evidence type="ECO:0000256" key="2">
    <source>
        <dbReference type="ARBA" id="ARBA00022723"/>
    </source>
</evidence>
<dbReference type="InterPro" id="IPR045087">
    <property type="entry name" value="Cu-oxidase_fam"/>
</dbReference>
<dbReference type="OrthoDB" id="2121828at2759"/>
<feature type="domain" description="Plastocyanin-like" evidence="3">
    <location>
        <begin position="306"/>
        <end position="355"/>
    </location>
</feature>
<dbReference type="AlphaFoldDB" id="A0A1L7WKM3"/>
<sequence length="355" mass="39709">MDGVGITQDAILVGEDFTYRFELSNTQAGTFWGLVPSNRSRCASELSHIHEFRARGHFSDAGEYWNRAMAGLNMSVPRGQMEVIKIDGGSAIAPVTALEIGILYRGERVDVVTSPTDAGSMLITLDAELVTMQNSALTQSRTFQRISPLDIRPSHKNPEEQIPGTTFDLSTARSLQQQTLPPTASQTLLIYTHIKMLAHYDHVSMGYMNRTNRIPQPPALISLPKEEWDEHQLMPEIVGNGGWVDIIVNNLDKDAGHPFHLVQALFYPSQPWTRLSPPHQPRLPSSSWLPNIQSVRPPSEAALMYPEPNLVDPPLKDTVHISRRGYVILRIRADNPGLWFFHCHILWHAGTGMAM</sequence>
<name>A0A1L7WKM3_9HELO</name>
<protein>
    <recommendedName>
        <fullName evidence="3">Plastocyanin-like domain-containing protein</fullName>
    </recommendedName>
</protein>
<dbReference type="Gene3D" id="2.60.40.420">
    <property type="entry name" value="Cupredoxins - blue copper proteins"/>
    <property type="match status" value="1"/>
</dbReference>
<keyword evidence="2" id="KW-0479">Metal-binding</keyword>
<dbReference type="PROSITE" id="PS00080">
    <property type="entry name" value="MULTICOPPER_OXIDASE2"/>
    <property type="match status" value="1"/>
</dbReference>
<organism evidence="4 5">
    <name type="scientific">Phialocephala subalpina</name>
    <dbReference type="NCBI Taxonomy" id="576137"/>
    <lineage>
        <taxon>Eukaryota</taxon>
        <taxon>Fungi</taxon>
        <taxon>Dikarya</taxon>
        <taxon>Ascomycota</taxon>
        <taxon>Pezizomycotina</taxon>
        <taxon>Leotiomycetes</taxon>
        <taxon>Helotiales</taxon>
        <taxon>Mollisiaceae</taxon>
        <taxon>Phialocephala</taxon>
        <taxon>Phialocephala fortinii species complex</taxon>
    </lineage>
</organism>
<gene>
    <name evidence="4" type="ORF">PAC_03205</name>
</gene>